<comment type="caution">
    <text evidence="2">The sequence shown here is derived from an EMBL/GenBank/DDBJ whole genome shotgun (WGS) entry which is preliminary data.</text>
</comment>
<feature type="domain" description="FAD-binding" evidence="1">
    <location>
        <begin position="8"/>
        <end position="65"/>
    </location>
</feature>
<reference evidence="2" key="2">
    <citation type="submission" date="2021-04" db="EMBL/GenBank/DDBJ databases">
        <authorList>
            <person name="Gilroy R."/>
        </authorList>
    </citation>
    <scope>NUCLEOTIDE SEQUENCE</scope>
    <source>
        <strain evidence="2">ChiGjej4B4-7305</strain>
    </source>
</reference>
<protein>
    <submittedName>
        <fullName evidence="2">NAD(P)/FAD-dependent oxidoreductase</fullName>
    </submittedName>
</protein>
<organism evidence="2 3">
    <name type="scientific">Candidatus Ruania gallistercoris</name>
    <dbReference type="NCBI Taxonomy" id="2838746"/>
    <lineage>
        <taxon>Bacteria</taxon>
        <taxon>Bacillati</taxon>
        <taxon>Actinomycetota</taxon>
        <taxon>Actinomycetes</taxon>
        <taxon>Micrococcales</taxon>
        <taxon>Ruaniaceae</taxon>
        <taxon>Ruania</taxon>
    </lineage>
</organism>
<evidence type="ECO:0000313" key="3">
    <source>
        <dbReference type="Proteomes" id="UP000824037"/>
    </source>
</evidence>
<dbReference type="EMBL" id="DXBY01000057">
    <property type="protein sequence ID" value="HIZ34766.1"/>
    <property type="molecule type" value="Genomic_DNA"/>
</dbReference>
<evidence type="ECO:0000313" key="2">
    <source>
        <dbReference type="EMBL" id="HIZ34766.1"/>
    </source>
</evidence>
<gene>
    <name evidence="2" type="ORF">H9815_03220</name>
</gene>
<dbReference type="Proteomes" id="UP000824037">
    <property type="component" value="Unassembled WGS sequence"/>
</dbReference>
<sequence length="346" mass="36950">MSAEPTSTEVLVVGGGPIGLAAAIEARRAGWDTVVVEPRSTPIDKACGEGLMPGAVRALHQLGVDPPGHPIAGISYRDGRQRADHRFRSGPGRGVRRTVLQQALAVRVQQLGIPMVRARAERVDAEPGGVLAAGISARWLLACDGLHSPTRRRLGLDQPHSRARSRRRFGIRQHFRVPAWTSLVEVHWGSGVEAYVTPVGVDEVGVALLGPPGLDYQAELARFPELSARLRGAHPLGPVRGAGPLRQRSRRRTAGPVRLVGDASGYVDALTGEGIRVGLAQARAAVATLEQNSSAYEREWSRATRSYRVLTSGLVRWASSPARGAIVAVATRLPGLYGAIVDRLAQ</sequence>
<dbReference type="PRINTS" id="PR00420">
    <property type="entry name" value="RNGMNOXGNASE"/>
</dbReference>
<dbReference type="Pfam" id="PF01494">
    <property type="entry name" value="FAD_binding_3"/>
    <property type="match status" value="1"/>
</dbReference>
<dbReference type="GO" id="GO:0071949">
    <property type="term" value="F:FAD binding"/>
    <property type="evidence" value="ECO:0007669"/>
    <property type="project" value="InterPro"/>
</dbReference>
<dbReference type="SUPFAM" id="SSF51905">
    <property type="entry name" value="FAD/NAD(P)-binding domain"/>
    <property type="match status" value="1"/>
</dbReference>
<dbReference type="InterPro" id="IPR036188">
    <property type="entry name" value="FAD/NAD-bd_sf"/>
</dbReference>
<dbReference type="InterPro" id="IPR002938">
    <property type="entry name" value="FAD-bd"/>
</dbReference>
<dbReference type="InterPro" id="IPR050407">
    <property type="entry name" value="Geranylgeranyl_reductase"/>
</dbReference>
<reference evidence="2" key="1">
    <citation type="journal article" date="2021" name="PeerJ">
        <title>Extensive microbial diversity within the chicken gut microbiome revealed by metagenomics and culture.</title>
        <authorList>
            <person name="Gilroy R."/>
            <person name="Ravi A."/>
            <person name="Getino M."/>
            <person name="Pursley I."/>
            <person name="Horton D.L."/>
            <person name="Alikhan N.F."/>
            <person name="Baker D."/>
            <person name="Gharbi K."/>
            <person name="Hall N."/>
            <person name="Watson M."/>
            <person name="Adriaenssens E.M."/>
            <person name="Foster-Nyarko E."/>
            <person name="Jarju S."/>
            <person name="Secka A."/>
            <person name="Antonio M."/>
            <person name="Oren A."/>
            <person name="Chaudhuri R.R."/>
            <person name="La Ragione R."/>
            <person name="Hildebrand F."/>
            <person name="Pallen M.J."/>
        </authorList>
    </citation>
    <scope>NUCLEOTIDE SEQUENCE</scope>
    <source>
        <strain evidence="2">ChiGjej4B4-7305</strain>
    </source>
</reference>
<evidence type="ECO:0000259" key="1">
    <source>
        <dbReference type="Pfam" id="PF01494"/>
    </source>
</evidence>
<proteinExistence type="predicted"/>
<name>A0A9D2ECR6_9MICO</name>
<dbReference type="Gene3D" id="3.50.50.60">
    <property type="entry name" value="FAD/NAD(P)-binding domain"/>
    <property type="match status" value="1"/>
</dbReference>
<accession>A0A9D2ECR6</accession>
<dbReference type="PANTHER" id="PTHR42685:SF19">
    <property type="entry name" value="POSSIBLE OXIDOREDUCTASE"/>
    <property type="match status" value="1"/>
</dbReference>
<dbReference type="AlphaFoldDB" id="A0A9D2ECR6"/>
<dbReference type="PANTHER" id="PTHR42685">
    <property type="entry name" value="GERANYLGERANYL DIPHOSPHATE REDUCTASE"/>
    <property type="match status" value="1"/>
</dbReference>